<gene>
    <name evidence="10" type="ORF">NCGR_LOCUS49497</name>
</gene>
<dbReference type="PRINTS" id="PR00783">
    <property type="entry name" value="MINTRINSICP"/>
</dbReference>
<feature type="transmembrane region" description="Helical" evidence="9">
    <location>
        <begin position="69"/>
        <end position="89"/>
    </location>
</feature>
<dbReference type="Gene3D" id="1.20.1080.10">
    <property type="entry name" value="Glycerol uptake facilitator protein"/>
    <property type="match status" value="1"/>
</dbReference>
<keyword evidence="4" id="KW-0677">Repeat</keyword>
<name>A0A811R7W9_9POAL</name>
<sequence>MDVSLSIPSAPAASMLVDKDNMSDDKISIFIPRSPSNKTKPLGFQQNEASDDPPPLSAKSMTLALIKKVVAEFLGTFLLIFTVLSALIMNEAHNGALGLLGVAASAGMAVVVIVSSIFHVSGGQLNPAVSVTMAVFGHLPPAHLVPYVVAQLLGSTAASFVVKALYDPVNLGATVATVPRIGAFEAFWVEFITTFILLFVITALSTDPRAVKELIAVGAAAAVMMSALISGESTGGSMNPARTLGTAIATGTYTKIWIYIVAPPLGAIAGCGAYHALK</sequence>
<evidence type="ECO:0000256" key="3">
    <source>
        <dbReference type="ARBA" id="ARBA00022692"/>
    </source>
</evidence>
<dbReference type="SUPFAM" id="SSF81338">
    <property type="entry name" value="Aquaporin-like"/>
    <property type="match status" value="1"/>
</dbReference>
<dbReference type="InterPro" id="IPR034294">
    <property type="entry name" value="Aquaporin_transptr"/>
</dbReference>
<accession>A0A811R7W9</accession>
<evidence type="ECO:0000256" key="5">
    <source>
        <dbReference type="ARBA" id="ARBA00022989"/>
    </source>
</evidence>
<dbReference type="Pfam" id="PF00230">
    <property type="entry name" value="MIP"/>
    <property type="match status" value="1"/>
</dbReference>
<evidence type="ECO:0000256" key="9">
    <source>
        <dbReference type="SAM" id="Phobius"/>
    </source>
</evidence>
<keyword evidence="5 9" id="KW-1133">Transmembrane helix</keyword>
<organism evidence="10 11">
    <name type="scientific">Miscanthus lutarioriparius</name>
    <dbReference type="NCBI Taxonomy" id="422564"/>
    <lineage>
        <taxon>Eukaryota</taxon>
        <taxon>Viridiplantae</taxon>
        <taxon>Streptophyta</taxon>
        <taxon>Embryophyta</taxon>
        <taxon>Tracheophyta</taxon>
        <taxon>Spermatophyta</taxon>
        <taxon>Magnoliopsida</taxon>
        <taxon>Liliopsida</taxon>
        <taxon>Poales</taxon>
        <taxon>Poaceae</taxon>
        <taxon>PACMAD clade</taxon>
        <taxon>Panicoideae</taxon>
        <taxon>Andropogonodae</taxon>
        <taxon>Andropogoneae</taxon>
        <taxon>Saccharinae</taxon>
        <taxon>Miscanthus</taxon>
    </lineage>
</organism>
<evidence type="ECO:0000256" key="1">
    <source>
        <dbReference type="ARBA" id="ARBA00004141"/>
    </source>
</evidence>
<comment type="subcellular location">
    <subcellularLocation>
        <location evidence="1">Membrane</location>
        <topology evidence="1">Multi-pass membrane protein</topology>
    </subcellularLocation>
</comment>
<feature type="transmembrane region" description="Helical" evidence="9">
    <location>
        <begin position="186"/>
        <end position="204"/>
    </location>
</feature>
<feature type="compositionally biased region" description="Polar residues" evidence="8">
    <location>
        <begin position="34"/>
        <end position="48"/>
    </location>
</feature>
<feature type="transmembrane region" description="Helical" evidence="9">
    <location>
        <begin position="144"/>
        <end position="166"/>
    </location>
</feature>
<evidence type="ECO:0000256" key="6">
    <source>
        <dbReference type="ARBA" id="ARBA00023136"/>
    </source>
</evidence>
<evidence type="ECO:0000256" key="7">
    <source>
        <dbReference type="RuleBase" id="RU000477"/>
    </source>
</evidence>
<dbReference type="AlphaFoldDB" id="A0A811R7W9"/>
<dbReference type="Proteomes" id="UP000604825">
    <property type="component" value="Unassembled WGS sequence"/>
</dbReference>
<dbReference type="PANTHER" id="PTHR45724:SF35">
    <property type="entry name" value="AQUAPORIN NIP5-1-RELATED"/>
    <property type="match status" value="1"/>
</dbReference>
<keyword evidence="3 7" id="KW-0812">Transmembrane</keyword>
<evidence type="ECO:0000256" key="4">
    <source>
        <dbReference type="ARBA" id="ARBA00022737"/>
    </source>
</evidence>
<reference evidence="10" key="1">
    <citation type="submission" date="2020-10" db="EMBL/GenBank/DDBJ databases">
        <authorList>
            <person name="Han B."/>
            <person name="Lu T."/>
            <person name="Zhao Q."/>
            <person name="Huang X."/>
            <person name="Zhao Y."/>
        </authorList>
    </citation>
    <scope>NUCLEOTIDE SEQUENCE</scope>
</reference>
<proteinExistence type="inferred from homology"/>
<evidence type="ECO:0000256" key="2">
    <source>
        <dbReference type="ARBA" id="ARBA00022448"/>
    </source>
</evidence>
<evidence type="ECO:0000313" key="10">
    <source>
        <dbReference type="EMBL" id="CAD6266192.1"/>
    </source>
</evidence>
<dbReference type="InterPro" id="IPR022357">
    <property type="entry name" value="MIP_CS"/>
</dbReference>
<protein>
    <submittedName>
        <fullName evidence="10">Uncharacterized protein</fullName>
    </submittedName>
</protein>
<dbReference type="PROSITE" id="PS00221">
    <property type="entry name" value="MIP"/>
    <property type="match status" value="1"/>
</dbReference>
<dbReference type="PANTHER" id="PTHR45724">
    <property type="entry name" value="AQUAPORIN NIP2-1"/>
    <property type="match status" value="1"/>
</dbReference>
<evidence type="ECO:0000313" key="11">
    <source>
        <dbReference type="Proteomes" id="UP000604825"/>
    </source>
</evidence>
<dbReference type="EMBL" id="CAJGYO010000013">
    <property type="protein sequence ID" value="CAD6266192.1"/>
    <property type="molecule type" value="Genomic_DNA"/>
</dbReference>
<keyword evidence="11" id="KW-1185">Reference proteome</keyword>
<dbReference type="InterPro" id="IPR023271">
    <property type="entry name" value="Aquaporin-like"/>
</dbReference>
<comment type="caution">
    <text evidence="10">The sequence shown here is derived from an EMBL/GenBank/DDBJ whole genome shotgun (WGS) entry which is preliminary data.</text>
</comment>
<dbReference type="OrthoDB" id="3222at2759"/>
<dbReference type="InterPro" id="IPR000425">
    <property type="entry name" value="MIP"/>
</dbReference>
<feature type="region of interest" description="Disordered" evidence="8">
    <location>
        <begin position="32"/>
        <end position="55"/>
    </location>
</feature>
<dbReference type="GO" id="GO:0015267">
    <property type="term" value="F:channel activity"/>
    <property type="evidence" value="ECO:0007669"/>
    <property type="project" value="InterPro"/>
</dbReference>
<feature type="transmembrane region" description="Helical" evidence="9">
    <location>
        <begin position="211"/>
        <end position="229"/>
    </location>
</feature>
<feature type="transmembrane region" description="Helical" evidence="9">
    <location>
        <begin position="256"/>
        <end position="277"/>
    </location>
</feature>
<feature type="transmembrane region" description="Helical" evidence="9">
    <location>
        <begin position="95"/>
        <end position="123"/>
    </location>
</feature>
<comment type="similarity">
    <text evidence="7">Belongs to the MIP/aquaporin (TC 1.A.8) family.</text>
</comment>
<keyword evidence="6 9" id="KW-0472">Membrane</keyword>
<evidence type="ECO:0000256" key="8">
    <source>
        <dbReference type="SAM" id="MobiDB-lite"/>
    </source>
</evidence>
<dbReference type="GO" id="GO:0016020">
    <property type="term" value="C:membrane"/>
    <property type="evidence" value="ECO:0007669"/>
    <property type="project" value="UniProtKB-SubCell"/>
</dbReference>
<keyword evidence="2 7" id="KW-0813">Transport</keyword>